<organism evidence="1 2">
    <name type="scientific">Lithospermum erythrorhizon</name>
    <name type="common">Purple gromwell</name>
    <name type="synonym">Lithospermum officinale var. erythrorhizon</name>
    <dbReference type="NCBI Taxonomy" id="34254"/>
    <lineage>
        <taxon>Eukaryota</taxon>
        <taxon>Viridiplantae</taxon>
        <taxon>Streptophyta</taxon>
        <taxon>Embryophyta</taxon>
        <taxon>Tracheophyta</taxon>
        <taxon>Spermatophyta</taxon>
        <taxon>Magnoliopsida</taxon>
        <taxon>eudicotyledons</taxon>
        <taxon>Gunneridae</taxon>
        <taxon>Pentapetalae</taxon>
        <taxon>asterids</taxon>
        <taxon>lamiids</taxon>
        <taxon>Boraginales</taxon>
        <taxon>Boraginaceae</taxon>
        <taxon>Boraginoideae</taxon>
        <taxon>Lithospermeae</taxon>
        <taxon>Lithospermum</taxon>
    </lineage>
</organism>
<dbReference type="AlphaFoldDB" id="A0AAV3S1C3"/>
<evidence type="ECO:0000313" key="2">
    <source>
        <dbReference type="Proteomes" id="UP001454036"/>
    </source>
</evidence>
<protein>
    <recommendedName>
        <fullName evidence="3">Reverse transcriptase Ty1/copia-type domain-containing protein</fullName>
    </recommendedName>
</protein>
<name>A0AAV3S1C3_LITER</name>
<gene>
    <name evidence="1" type="ORF">LIER_34243</name>
</gene>
<keyword evidence="2" id="KW-1185">Reference proteome</keyword>
<sequence>MDVCNAFLHGDLVEEVYMHLPPGYTSPIPGKDLGVLKYFLDIEVARNNAGIFLAQQKYALDKLTETGMLVHNLAQFLSNPQVAHWDAVIRVLRYIKGRHGQGVLLKLVICN</sequence>
<dbReference type="EMBL" id="BAABME010014199">
    <property type="protein sequence ID" value="GAA0186955.1"/>
    <property type="molecule type" value="Genomic_DNA"/>
</dbReference>
<dbReference type="Proteomes" id="UP001454036">
    <property type="component" value="Unassembled WGS sequence"/>
</dbReference>
<accession>A0AAV3S1C3</accession>
<evidence type="ECO:0008006" key="3">
    <source>
        <dbReference type="Google" id="ProtNLM"/>
    </source>
</evidence>
<reference evidence="1 2" key="1">
    <citation type="submission" date="2024-01" db="EMBL/GenBank/DDBJ databases">
        <title>The complete chloroplast genome sequence of Lithospermum erythrorhizon: insights into the phylogenetic relationship among Boraginaceae species and the maternal lineages of purple gromwells.</title>
        <authorList>
            <person name="Okada T."/>
            <person name="Watanabe K."/>
        </authorList>
    </citation>
    <scope>NUCLEOTIDE SEQUENCE [LARGE SCALE GENOMIC DNA]</scope>
</reference>
<comment type="caution">
    <text evidence="1">The sequence shown here is derived from an EMBL/GenBank/DDBJ whole genome shotgun (WGS) entry which is preliminary data.</text>
</comment>
<proteinExistence type="predicted"/>
<evidence type="ECO:0000313" key="1">
    <source>
        <dbReference type="EMBL" id="GAA0186955.1"/>
    </source>
</evidence>